<dbReference type="Gene3D" id="1.10.260.40">
    <property type="entry name" value="lambda repressor-like DNA-binding domains"/>
    <property type="match status" value="1"/>
</dbReference>
<dbReference type="InterPro" id="IPR001387">
    <property type="entry name" value="Cro/C1-type_HTH"/>
</dbReference>
<dbReference type="Pfam" id="PF13560">
    <property type="entry name" value="HTH_31"/>
    <property type="match status" value="1"/>
</dbReference>
<dbReference type="AlphaFoldDB" id="A0A4R4ZBW5"/>
<reference evidence="2 3" key="1">
    <citation type="submission" date="2019-03" db="EMBL/GenBank/DDBJ databases">
        <title>Draft genome sequences of novel Actinobacteria.</title>
        <authorList>
            <person name="Sahin N."/>
            <person name="Ay H."/>
            <person name="Saygin H."/>
        </authorList>
    </citation>
    <scope>NUCLEOTIDE SEQUENCE [LARGE SCALE GENOMIC DNA]</scope>
    <source>
        <strain evidence="2 3">7K502</strain>
    </source>
</reference>
<dbReference type="CDD" id="cd00093">
    <property type="entry name" value="HTH_XRE"/>
    <property type="match status" value="1"/>
</dbReference>
<gene>
    <name evidence="2" type="ORF">E1288_05505</name>
</gene>
<organism evidence="2 3">
    <name type="scientific">Saccharopolyspora elongata</name>
    <dbReference type="NCBI Taxonomy" id="2530387"/>
    <lineage>
        <taxon>Bacteria</taxon>
        <taxon>Bacillati</taxon>
        <taxon>Actinomycetota</taxon>
        <taxon>Actinomycetes</taxon>
        <taxon>Pseudonocardiales</taxon>
        <taxon>Pseudonocardiaceae</taxon>
        <taxon>Saccharopolyspora</taxon>
    </lineage>
</organism>
<comment type="caution">
    <text evidence="2">The sequence shown here is derived from an EMBL/GenBank/DDBJ whole genome shotgun (WGS) entry which is preliminary data.</text>
</comment>
<accession>A0A4R4ZBW5</accession>
<dbReference type="OrthoDB" id="4285266at2"/>
<dbReference type="EMBL" id="SMKW01000005">
    <property type="protein sequence ID" value="TDD54699.1"/>
    <property type="molecule type" value="Genomic_DNA"/>
</dbReference>
<dbReference type="SUPFAM" id="SSF47413">
    <property type="entry name" value="lambda repressor-like DNA-binding domains"/>
    <property type="match status" value="1"/>
</dbReference>
<dbReference type="PROSITE" id="PS50943">
    <property type="entry name" value="HTH_CROC1"/>
    <property type="match status" value="1"/>
</dbReference>
<dbReference type="GO" id="GO:0003677">
    <property type="term" value="F:DNA binding"/>
    <property type="evidence" value="ECO:0007669"/>
    <property type="project" value="InterPro"/>
</dbReference>
<dbReference type="InterPro" id="IPR043917">
    <property type="entry name" value="DUF5753"/>
</dbReference>
<evidence type="ECO:0000259" key="1">
    <source>
        <dbReference type="PROSITE" id="PS50943"/>
    </source>
</evidence>
<proteinExistence type="predicted"/>
<dbReference type="SMART" id="SM00530">
    <property type="entry name" value="HTH_XRE"/>
    <property type="match status" value="1"/>
</dbReference>
<keyword evidence="3" id="KW-1185">Reference proteome</keyword>
<evidence type="ECO:0000313" key="3">
    <source>
        <dbReference type="Proteomes" id="UP000294947"/>
    </source>
</evidence>
<evidence type="ECO:0000313" key="2">
    <source>
        <dbReference type="EMBL" id="TDD54699.1"/>
    </source>
</evidence>
<sequence length="301" mass="33922">MAISPTVRGKVLAKRLLELRKDSGYTQADVAKGLDWRQSKVSRIEAREQSVSVTDAHALASFYGVAAEERDLLVMLARDSKKKGWWQSYGDLIPEWFDTFVGMEAEASSVVTYESDFVPGLLQTESYARATTRATFLEATPEEVERSVDLRMQRQKRLFAPEPLRLWAVMSETTLRRPVGGESVLREQIDHILELTEQPNIVVQVMPFTAGGHPALGPFVLLGYAEEWHPDVVYLETQAGAQWVEEPQQVGRFRTVIEHLRAHALDPGDSVHAMRSRAGELDGSVRQLEEVKPKRRAGKLR</sequence>
<dbReference type="Proteomes" id="UP000294947">
    <property type="component" value="Unassembled WGS sequence"/>
</dbReference>
<name>A0A4R4ZBW5_9PSEU</name>
<dbReference type="RefSeq" id="WP_132481783.1">
    <property type="nucleotide sequence ID" value="NZ_SMKW01000005.1"/>
</dbReference>
<feature type="domain" description="HTH cro/C1-type" evidence="1">
    <location>
        <begin position="16"/>
        <end position="70"/>
    </location>
</feature>
<protein>
    <submittedName>
        <fullName evidence="2">XRE family transcriptional regulator</fullName>
    </submittedName>
</protein>
<dbReference type="Pfam" id="PF19054">
    <property type="entry name" value="DUF5753"/>
    <property type="match status" value="1"/>
</dbReference>
<dbReference type="InterPro" id="IPR010982">
    <property type="entry name" value="Lambda_DNA-bd_dom_sf"/>
</dbReference>